<dbReference type="GO" id="GO:0005524">
    <property type="term" value="F:ATP binding"/>
    <property type="evidence" value="ECO:0007669"/>
    <property type="project" value="UniProtKB-UniRule"/>
</dbReference>
<dbReference type="HAMAP" id="MF_01161">
    <property type="entry name" value="tRNA_Ile_lys_synt"/>
    <property type="match status" value="1"/>
</dbReference>
<dbReference type="GO" id="GO:0006400">
    <property type="term" value="P:tRNA modification"/>
    <property type="evidence" value="ECO:0007669"/>
    <property type="project" value="UniProtKB-UniRule"/>
</dbReference>
<dbReference type="InterPro" id="IPR012796">
    <property type="entry name" value="Lysidine-tRNA-synth_C"/>
</dbReference>
<evidence type="ECO:0000259" key="9">
    <source>
        <dbReference type="SMART" id="SM00977"/>
    </source>
</evidence>
<evidence type="ECO:0000256" key="2">
    <source>
        <dbReference type="ARBA" id="ARBA00022490"/>
    </source>
</evidence>
<dbReference type="SUPFAM" id="SSF52402">
    <property type="entry name" value="Adenine nucleotide alpha hydrolases-like"/>
    <property type="match status" value="1"/>
</dbReference>
<organism evidence="10 11">
    <name type="scientific">Vibrio marinisediminis</name>
    <dbReference type="NCBI Taxonomy" id="2758441"/>
    <lineage>
        <taxon>Bacteria</taxon>
        <taxon>Pseudomonadati</taxon>
        <taxon>Pseudomonadota</taxon>
        <taxon>Gammaproteobacteria</taxon>
        <taxon>Vibrionales</taxon>
        <taxon>Vibrionaceae</taxon>
        <taxon>Vibrio</taxon>
    </lineage>
</organism>
<dbReference type="NCBIfam" id="TIGR02433">
    <property type="entry name" value="lysidine_TilS_C"/>
    <property type="match status" value="1"/>
</dbReference>
<dbReference type="Gene3D" id="3.40.50.620">
    <property type="entry name" value="HUPs"/>
    <property type="match status" value="1"/>
</dbReference>
<evidence type="ECO:0000313" key="11">
    <source>
        <dbReference type="Proteomes" id="UP000571701"/>
    </source>
</evidence>
<comment type="similarity">
    <text evidence="8">Belongs to the tRNA(Ile)-lysidine synthase family.</text>
</comment>
<dbReference type="RefSeq" id="WP_182109387.1">
    <property type="nucleotide sequence ID" value="NZ_JACFYF010000008.1"/>
</dbReference>
<keyword evidence="3 8" id="KW-0436">Ligase</keyword>
<dbReference type="PANTHER" id="PTHR43033">
    <property type="entry name" value="TRNA(ILE)-LYSIDINE SYNTHASE-RELATED"/>
    <property type="match status" value="1"/>
</dbReference>
<keyword evidence="4 8" id="KW-0819">tRNA processing</keyword>
<dbReference type="SUPFAM" id="SSF82829">
    <property type="entry name" value="MesJ substrate recognition domain-like"/>
    <property type="match status" value="1"/>
</dbReference>
<dbReference type="InterPro" id="IPR012795">
    <property type="entry name" value="tRNA_Ile_lys_synt_N"/>
</dbReference>
<keyword evidence="6 8" id="KW-0067">ATP-binding</keyword>
<gene>
    <name evidence="8 10" type="primary">tilS</name>
    <name evidence="10" type="ORF">H2O73_13475</name>
</gene>
<dbReference type="SMART" id="SM00977">
    <property type="entry name" value="TilS_C"/>
    <property type="match status" value="1"/>
</dbReference>
<comment type="function">
    <text evidence="8">Ligates lysine onto the cytidine present at position 34 of the AUA codon-specific tRNA(Ile) that contains the anticodon CAU, in an ATP-dependent manner. Cytidine is converted to lysidine, thus changing the amino acid specificity of the tRNA from methionine to isoleucine.</text>
</comment>
<dbReference type="InterPro" id="IPR012094">
    <property type="entry name" value="tRNA_Ile_lys_synt"/>
</dbReference>
<evidence type="ECO:0000313" key="10">
    <source>
        <dbReference type="EMBL" id="MBA5763368.1"/>
    </source>
</evidence>
<evidence type="ECO:0000256" key="3">
    <source>
        <dbReference type="ARBA" id="ARBA00022598"/>
    </source>
</evidence>
<evidence type="ECO:0000256" key="6">
    <source>
        <dbReference type="ARBA" id="ARBA00022840"/>
    </source>
</evidence>
<dbReference type="NCBIfam" id="TIGR02432">
    <property type="entry name" value="lysidine_TilS_N"/>
    <property type="match status" value="1"/>
</dbReference>
<evidence type="ECO:0000256" key="5">
    <source>
        <dbReference type="ARBA" id="ARBA00022741"/>
    </source>
</evidence>
<dbReference type="Pfam" id="PF01171">
    <property type="entry name" value="ATP_bind_3"/>
    <property type="match status" value="1"/>
</dbReference>
<dbReference type="PANTHER" id="PTHR43033:SF1">
    <property type="entry name" value="TRNA(ILE)-LYSIDINE SYNTHASE-RELATED"/>
    <property type="match status" value="1"/>
</dbReference>
<dbReference type="Gene3D" id="1.20.59.20">
    <property type="match status" value="1"/>
</dbReference>
<evidence type="ECO:0000256" key="7">
    <source>
        <dbReference type="ARBA" id="ARBA00048539"/>
    </source>
</evidence>
<dbReference type="InterPro" id="IPR015262">
    <property type="entry name" value="tRNA_Ile_lys_synt_subst-bd"/>
</dbReference>
<feature type="domain" description="Lysidine-tRNA(Ile) synthetase C-terminal" evidence="9">
    <location>
        <begin position="362"/>
        <end position="431"/>
    </location>
</feature>
<comment type="domain">
    <text evidence="8">The N-terminal region contains the highly conserved SGGXDS motif, predicted to be a P-loop motif involved in ATP binding.</text>
</comment>
<dbReference type="EMBL" id="JACFYF010000008">
    <property type="protein sequence ID" value="MBA5763368.1"/>
    <property type="molecule type" value="Genomic_DNA"/>
</dbReference>
<name>A0A7W2FSB5_9VIBR</name>
<evidence type="ECO:0000256" key="4">
    <source>
        <dbReference type="ARBA" id="ARBA00022694"/>
    </source>
</evidence>
<comment type="subcellular location">
    <subcellularLocation>
        <location evidence="1 8">Cytoplasm</location>
    </subcellularLocation>
</comment>
<evidence type="ECO:0000256" key="1">
    <source>
        <dbReference type="ARBA" id="ARBA00004496"/>
    </source>
</evidence>
<evidence type="ECO:0000256" key="8">
    <source>
        <dbReference type="HAMAP-Rule" id="MF_01161"/>
    </source>
</evidence>
<comment type="catalytic activity">
    <reaction evidence="7 8">
        <text>cytidine(34) in tRNA(Ile2) + L-lysine + ATP = lysidine(34) in tRNA(Ile2) + AMP + diphosphate + H(+)</text>
        <dbReference type="Rhea" id="RHEA:43744"/>
        <dbReference type="Rhea" id="RHEA-COMP:10625"/>
        <dbReference type="Rhea" id="RHEA-COMP:10670"/>
        <dbReference type="ChEBI" id="CHEBI:15378"/>
        <dbReference type="ChEBI" id="CHEBI:30616"/>
        <dbReference type="ChEBI" id="CHEBI:32551"/>
        <dbReference type="ChEBI" id="CHEBI:33019"/>
        <dbReference type="ChEBI" id="CHEBI:82748"/>
        <dbReference type="ChEBI" id="CHEBI:83665"/>
        <dbReference type="ChEBI" id="CHEBI:456215"/>
        <dbReference type="EC" id="6.3.4.19"/>
    </reaction>
</comment>
<feature type="binding site" evidence="8">
    <location>
        <begin position="25"/>
        <end position="30"/>
    </location>
    <ligand>
        <name>ATP</name>
        <dbReference type="ChEBI" id="CHEBI:30616"/>
    </ligand>
</feature>
<keyword evidence="2 8" id="KW-0963">Cytoplasm</keyword>
<dbReference type="InterPro" id="IPR014729">
    <property type="entry name" value="Rossmann-like_a/b/a_fold"/>
</dbReference>
<proteinExistence type="inferred from homology"/>
<dbReference type="GO" id="GO:0005737">
    <property type="term" value="C:cytoplasm"/>
    <property type="evidence" value="ECO:0007669"/>
    <property type="project" value="UniProtKB-SubCell"/>
</dbReference>
<dbReference type="Pfam" id="PF11734">
    <property type="entry name" value="TilS_C"/>
    <property type="match status" value="1"/>
</dbReference>
<dbReference type="InterPro" id="IPR011063">
    <property type="entry name" value="TilS/TtcA_N"/>
</dbReference>
<dbReference type="CDD" id="cd01992">
    <property type="entry name" value="TilS_N"/>
    <property type="match status" value="1"/>
</dbReference>
<keyword evidence="5 8" id="KW-0547">Nucleotide-binding</keyword>
<comment type="caution">
    <text evidence="10">The sequence shown here is derived from an EMBL/GenBank/DDBJ whole genome shotgun (WGS) entry which is preliminary data.</text>
</comment>
<dbReference type="EC" id="6.3.4.19" evidence="8"/>
<reference evidence="10 11" key="1">
    <citation type="submission" date="2020-07" db="EMBL/GenBank/DDBJ databases">
        <title>Vibrio marinisediminis sp. nov., isolated from marine sediment.</title>
        <authorList>
            <person name="Ji X."/>
        </authorList>
    </citation>
    <scope>NUCLEOTIDE SEQUENCE [LARGE SCALE GENOMIC DNA]</scope>
    <source>
        <strain evidence="10 11">404</strain>
    </source>
</reference>
<dbReference type="Pfam" id="PF09179">
    <property type="entry name" value="TilS"/>
    <property type="match status" value="1"/>
</dbReference>
<keyword evidence="11" id="KW-1185">Reference proteome</keyword>
<dbReference type="GO" id="GO:0032267">
    <property type="term" value="F:tRNA(Ile)-lysidine synthase activity"/>
    <property type="evidence" value="ECO:0007669"/>
    <property type="project" value="UniProtKB-EC"/>
</dbReference>
<dbReference type="SUPFAM" id="SSF56037">
    <property type="entry name" value="PheT/TilS domain"/>
    <property type="match status" value="1"/>
</dbReference>
<dbReference type="Proteomes" id="UP000571701">
    <property type="component" value="Unassembled WGS sequence"/>
</dbReference>
<protein>
    <recommendedName>
        <fullName evidence="8">tRNA(Ile)-lysidine synthase</fullName>
        <ecNumber evidence="8">6.3.4.19</ecNumber>
    </recommendedName>
    <alternativeName>
        <fullName evidence="8">tRNA(Ile)-2-lysyl-cytidine synthase</fullName>
    </alternativeName>
    <alternativeName>
        <fullName evidence="8">tRNA(Ile)-lysidine synthetase</fullName>
    </alternativeName>
</protein>
<dbReference type="AlphaFoldDB" id="A0A7W2FSB5"/>
<sequence length="435" mass="48998">MDALFPAFNRSLKDVKANKIVLALSGGMDSRVLLDLLHRYQNENSVSCLAVHVHHGLSANANHWVQQCQQWCADAGIELAVEYVELSLKGQSIEECAREARYQALAKHLGMGDVLLTGQHSDDQLETFLLALKRGSGPKGLSAMAKQMPFQGATLIRPLLDVAREQIEQYAQVKALEWVEDESNQDTRFDRNFIRHQVTPVLKQRWPHIHSAVQRTSELCAEQEALLEELLSSTLAVATYDDSSLSIEFLAQQSERVRTQLIRMWFAAAGLKMPSREHIAKIWLEVALARQDANPILNLNGGQVRRFSERLYWVSSVEDISRWQSRIQLNQSIDLPDNLGALKLVNSPQGKLSLLALQSAPLTIIFDPEGLSAHPLGRGHSRKLKKLFQEYGIPSWLRRRLPILICGDQVVAIANLFIDVHFSGQDCELIWDKPL</sequence>
<accession>A0A7W2FSB5</accession>